<dbReference type="Gene3D" id="3.40.50.1100">
    <property type="match status" value="2"/>
</dbReference>
<comment type="cofactor">
    <cofactor evidence="1">
        <name>pyridoxal 5'-phosphate</name>
        <dbReference type="ChEBI" id="CHEBI:597326"/>
    </cofactor>
</comment>
<dbReference type="GO" id="GO:0070179">
    <property type="term" value="P:D-serine biosynthetic process"/>
    <property type="evidence" value="ECO:0007669"/>
    <property type="project" value="TreeGrafter"/>
</dbReference>
<dbReference type="GO" id="GO:0003941">
    <property type="term" value="F:L-serine ammonia-lyase activity"/>
    <property type="evidence" value="ECO:0007669"/>
    <property type="project" value="TreeGrafter"/>
</dbReference>
<evidence type="ECO:0000313" key="6">
    <source>
        <dbReference type="Proteomes" id="UP000507470"/>
    </source>
</evidence>
<dbReference type="GO" id="GO:0030170">
    <property type="term" value="F:pyridoxal phosphate binding"/>
    <property type="evidence" value="ECO:0007669"/>
    <property type="project" value="TreeGrafter"/>
</dbReference>
<reference evidence="5 6" key="1">
    <citation type="submission" date="2020-06" db="EMBL/GenBank/DDBJ databases">
        <authorList>
            <person name="Li R."/>
            <person name="Bekaert M."/>
        </authorList>
    </citation>
    <scope>NUCLEOTIDE SEQUENCE [LARGE SCALE GENOMIC DNA]</scope>
    <source>
        <strain evidence="6">wild</strain>
    </source>
</reference>
<keyword evidence="5" id="KW-0413">Isomerase</keyword>
<comment type="similarity">
    <text evidence="2">Belongs to the serine/threonine dehydratase family.</text>
</comment>
<proteinExistence type="inferred from homology"/>
<dbReference type="InterPro" id="IPR001926">
    <property type="entry name" value="TrpB-like_PALP"/>
</dbReference>
<dbReference type="EC" id="5.1.1.18" evidence="5"/>
<evidence type="ECO:0000256" key="1">
    <source>
        <dbReference type="ARBA" id="ARBA00001933"/>
    </source>
</evidence>
<dbReference type="Proteomes" id="UP000507470">
    <property type="component" value="Unassembled WGS sequence"/>
</dbReference>
<dbReference type="GO" id="GO:0000287">
    <property type="term" value="F:magnesium ion binding"/>
    <property type="evidence" value="ECO:0007669"/>
    <property type="project" value="TreeGrafter"/>
</dbReference>
<dbReference type="PANTHER" id="PTHR43050:SF1">
    <property type="entry name" value="SERINE RACEMASE"/>
    <property type="match status" value="1"/>
</dbReference>
<feature type="domain" description="Tryptophan synthase beta chain-like PALP" evidence="4">
    <location>
        <begin position="30"/>
        <end position="169"/>
    </location>
</feature>
<keyword evidence="3" id="KW-0663">Pyridoxal phosphate</keyword>
<organism evidence="5 6">
    <name type="scientific">Mytilus coruscus</name>
    <name type="common">Sea mussel</name>
    <dbReference type="NCBI Taxonomy" id="42192"/>
    <lineage>
        <taxon>Eukaryota</taxon>
        <taxon>Metazoa</taxon>
        <taxon>Spiralia</taxon>
        <taxon>Lophotrochozoa</taxon>
        <taxon>Mollusca</taxon>
        <taxon>Bivalvia</taxon>
        <taxon>Autobranchia</taxon>
        <taxon>Pteriomorphia</taxon>
        <taxon>Mytilida</taxon>
        <taxon>Mytiloidea</taxon>
        <taxon>Mytilidae</taxon>
        <taxon>Mytilinae</taxon>
        <taxon>Mytilus</taxon>
    </lineage>
</organism>
<protein>
    <submittedName>
        <fullName evidence="5">SRR</fullName>
        <ecNumber evidence="5">5.1.1.18</ecNumber>
    </submittedName>
</protein>
<dbReference type="AlphaFoldDB" id="A0A6J8AZX9"/>
<dbReference type="GO" id="GO:0030378">
    <property type="term" value="F:serine racemase activity"/>
    <property type="evidence" value="ECO:0007669"/>
    <property type="project" value="UniProtKB-EC"/>
</dbReference>
<dbReference type="SUPFAM" id="SSF53686">
    <property type="entry name" value="Tryptophan synthase beta subunit-like PLP-dependent enzymes"/>
    <property type="match status" value="1"/>
</dbReference>
<accession>A0A6J8AZX9</accession>
<keyword evidence="6" id="KW-1185">Reference proteome</keyword>
<evidence type="ECO:0000256" key="2">
    <source>
        <dbReference type="ARBA" id="ARBA00010869"/>
    </source>
</evidence>
<dbReference type="EMBL" id="CACVKT020002101">
    <property type="protein sequence ID" value="CAC5375137.1"/>
    <property type="molecule type" value="Genomic_DNA"/>
</dbReference>
<name>A0A6J8AZX9_MYTCO</name>
<dbReference type="GO" id="GO:0005524">
    <property type="term" value="F:ATP binding"/>
    <property type="evidence" value="ECO:0007669"/>
    <property type="project" value="TreeGrafter"/>
</dbReference>
<dbReference type="GO" id="GO:0018114">
    <property type="term" value="F:threonine racemase activity"/>
    <property type="evidence" value="ECO:0007669"/>
    <property type="project" value="TreeGrafter"/>
</dbReference>
<evidence type="ECO:0000259" key="4">
    <source>
        <dbReference type="Pfam" id="PF00291"/>
    </source>
</evidence>
<dbReference type="OrthoDB" id="4418812at2759"/>
<dbReference type="Pfam" id="PF00291">
    <property type="entry name" value="PALP"/>
    <property type="match status" value="1"/>
</dbReference>
<dbReference type="PANTHER" id="PTHR43050">
    <property type="entry name" value="SERINE / THREONINE RACEMASE FAMILY MEMBER"/>
    <property type="match status" value="1"/>
</dbReference>
<sequence>MAEWGLYQVFLEFVPLNIFSAKLESESDLVIGVVTHNSGNHGQATAWASRMSGVECSVVIQEQRLKVKAAAIKGYGAELIFCEPNPTARKETCGKIAAEKGYAIVHSADHYDVIAGQGTMAVELLEEVPDLDAILVSASGGGMISGISIAAKAINKNVKIFMVEPEGKMAEKCMRSGKN</sequence>
<evidence type="ECO:0000256" key="3">
    <source>
        <dbReference type="ARBA" id="ARBA00022898"/>
    </source>
</evidence>
<evidence type="ECO:0000313" key="5">
    <source>
        <dbReference type="EMBL" id="CAC5375137.1"/>
    </source>
</evidence>
<gene>
    <name evidence="5" type="ORF">MCOR_12263</name>
</gene>
<dbReference type="InterPro" id="IPR036052">
    <property type="entry name" value="TrpB-like_PALP_sf"/>
</dbReference>